<sequence length="74" mass="8951">MRERESTITTMRQYDGDSATIRWQECENAMARFRERDCTMTTTRQCDDDSKKIRWRQCDSTMATMRECENARVR</sequence>
<organism evidence="1 2">
    <name type="scientific">Dreissena polymorpha</name>
    <name type="common">Zebra mussel</name>
    <name type="synonym">Mytilus polymorpha</name>
    <dbReference type="NCBI Taxonomy" id="45954"/>
    <lineage>
        <taxon>Eukaryota</taxon>
        <taxon>Metazoa</taxon>
        <taxon>Spiralia</taxon>
        <taxon>Lophotrochozoa</taxon>
        <taxon>Mollusca</taxon>
        <taxon>Bivalvia</taxon>
        <taxon>Autobranchia</taxon>
        <taxon>Heteroconchia</taxon>
        <taxon>Euheterodonta</taxon>
        <taxon>Imparidentia</taxon>
        <taxon>Neoheterodontei</taxon>
        <taxon>Myida</taxon>
        <taxon>Dreissenoidea</taxon>
        <taxon>Dreissenidae</taxon>
        <taxon>Dreissena</taxon>
    </lineage>
</organism>
<keyword evidence="2" id="KW-1185">Reference proteome</keyword>
<comment type="caution">
    <text evidence="1">The sequence shown here is derived from an EMBL/GenBank/DDBJ whole genome shotgun (WGS) entry which is preliminary data.</text>
</comment>
<protein>
    <submittedName>
        <fullName evidence="1">Uncharacterized protein</fullName>
    </submittedName>
</protein>
<proteinExistence type="predicted"/>
<evidence type="ECO:0000313" key="2">
    <source>
        <dbReference type="Proteomes" id="UP000828390"/>
    </source>
</evidence>
<accession>A0A9D4FJ41</accession>
<reference evidence="1" key="2">
    <citation type="submission" date="2020-11" db="EMBL/GenBank/DDBJ databases">
        <authorList>
            <person name="McCartney M.A."/>
            <person name="Auch B."/>
            <person name="Kono T."/>
            <person name="Mallez S."/>
            <person name="Becker A."/>
            <person name="Gohl D.M."/>
            <person name="Silverstein K.A.T."/>
            <person name="Koren S."/>
            <person name="Bechman K.B."/>
            <person name="Herman A."/>
            <person name="Abrahante J.E."/>
            <person name="Garbe J."/>
        </authorList>
    </citation>
    <scope>NUCLEOTIDE SEQUENCE</scope>
    <source>
        <strain evidence="1">Duluth1</strain>
        <tissue evidence="1">Whole animal</tissue>
    </source>
</reference>
<dbReference type="Proteomes" id="UP000828390">
    <property type="component" value="Unassembled WGS sequence"/>
</dbReference>
<gene>
    <name evidence="1" type="ORF">DPMN_151769</name>
</gene>
<evidence type="ECO:0000313" key="1">
    <source>
        <dbReference type="EMBL" id="KAH3798178.1"/>
    </source>
</evidence>
<dbReference type="EMBL" id="JAIWYP010000007">
    <property type="protein sequence ID" value="KAH3798178.1"/>
    <property type="molecule type" value="Genomic_DNA"/>
</dbReference>
<dbReference type="AlphaFoldDB" id="A0A9D4FJ41"/>
<name>A0A9D4FJ41_DREPO</name>
<reference evidence="1" key="1">
    <citation type="journal article" date="2019" name="bioRxiv">
        <title>The Genome of the Zebra Mussel, Dreissena polymorpha: A Resource for Invasive Species Research.</title>
        <authorList>
            <person name="McCartney M.A."/>
            <person name="Auch B."/>
            <person name="Kono T."/>
            <person name="Mallez S."/>
            <person name="Zhang Y."/>
            <person name="Obille A."/>
            <person name="Becker A."/>
            <person name="Abrahante J.E."/>
            <person name="Garbe J."/>
            <person name="Badalamenti J.P."/>
            <person name="Herman A."/>
            <person name="Mangelson H."/>
            <person name="Liachko I."/>
            <person name="Sullivan S."/>
            <person name="Sone E.D."/>
            <person name="Koren S."/>
            <person name="Silverstein K.A.T."/>
            <person name="Beckman K.B."/>
            <person name="Gohl D.M."/>
        </authorList>
    </citation>
    <scope>NUCLEOTIDE SEQUENCE</scope>
    <source>
        <strain evidence="1">Duluth1</strain>
        <tissue evidence="1">Whole animal</tissue>
    </source>
</reference>